<dbReference type="SUPFAM" id="SSF47203">
    <property type="entry name" value="Acyl-CoA dehydrogenase C-terminal domain-like"/>
    <property type="match status" value="2"/>
</dbReference>
<evidence type="ECO:0000256" key="6">
    <source>
        <dbReference type="ARBA" id="ARBA00022827"/>
    </source>
</evidence>
<evidence type="ECO:0000256" key="11">
    <source>
        <dbReference type="PIRSR" id="PIRSR000168-2"/>
    </source>
</evidence>
<keyword evidence="9" id="KW-0443">Lipid metabolism</keyword>
<feature type="binding site" evidence="11">
    <location>
        <position position="166"/>
    </location>
    <ligand>
        <name>FAD</name>
        <dbReference type="ChEBI" id="CHEBI:57692"/>
    </ligand>
</feature>
<dbReference type="Pfam" id="PF14749">
    <property type="entry name" value="Acyl-CoA_ox_N"/>
    <property type="match status" value="1"/>
</dbReference>
<accession>A0A061R2U7</accession>
<evidence type="ECO:0000256" key="7">
    <source>
        <dbReference type="ARBA" id="ARBA00022832"/>
    </source>
</evidence>
<gene>
    <name evidence="16" type="primary">ACOX1</name>
    <name evidence="16" type="ORF">TSPGSL018_11680</name>
</gene>
<dbReference type="Gene3D" id="1.10.540.10">
    <property type="entry name" value="Acyl-CoA dehydrogenase/oxidase, N-terminal domain"/>
    <property type="match status" value="1"/>
</dbReference>
<evidence type="ECO:0000313" key="16">
    <source>
        <dbReference type="EMBL" id="JAC67222.1"/>
    </source>
</evidence>
<dbReference type="InterPro" id="IPR046373">
    <property type="entry name" value="Acyl-CoA_Oxase/DH_mid-dom_sf"/>
</dbReference>
<dbReference type="InterPro" id="IPR029320">
    <property type="entry name" value="Acyl-CoA_ox_N"/>
</dbReference>
<dbReference type="GO" id="GO:0071949">
    <property type="term" value="F:FAD binding"/>
    <property type="evidence" value="ECO:0007669"/>
    <property type="project" value="InterPro"/>
</dbReference>
<reference evidence="16" key="1">
    <citation type="submission" date="2014-05" db="EMBL/GenBank/DDBJ databases">
        <title>The transcriptome of the halophilic microalga Tetraselmis sp. GSL018 isolated from the Great Salt Lake, Utah.</title>
        <authorList>
            <person name="Jinkerson R.E."/>
            <person name="D'Adamo S."/>
            <person name="Posewitz M.C."/>
        </authorList>
    </citation>
    <scope>NUCLEOTIDE SEQUENCE</scope>
    <source>
        <strain evidence="16">GSL018</strain>
    </source>
</reference>
<evidence type="ECO:0000259" key="14">
    <source>
        <dbReference type="Pfam" id="PF14749"/>
    </source>
</evidence>
<dbReference type="Pfam" id="PF01756">
    <property type="entry name" value="ACOX"/>
    <property type="match status" value="1"/>
</dbReference>
<feature type="domain" description="Acyl-coenzyme A oxidase N-terminal" evidence="14">
    <location>
        <begin position="46"/>
        <end position="160"/>
    </location>
</feature>
<comment type="cofactor">
    <cofactor evidence="1">
        <name>FAD</name>
        <dbReference type="ChEBI" id="CHEBI:57692"/>
    </cofactor>
</comment>
<evidence type="ECO:0000256" key="10">
    <source>
        <dbReference type="ARBA" id="ARBA00023140"/>
    </source>
</evidence>
<evidence type="ECO:0000256" key="5">
    <source>
        <dbReference type="ARBA" id="ARBA00022630"/>
    </source>
</evidence>
<keyword evidence="8" id="KW-0560">Oxidoreductase</keyword>
<dbReference type="AlphaFoldDB" id="A0A061R2U7"/>
<dbReference type="FunFam" id="2.40.110.10:FF:000003">
    <property type="entry name" value="Acyl-coenzyme A oxidase"/>
    <property type="match status" value="1"/>
</dbReference>
<name>A0A061R2U7_9CHLO</name>
<evidence type="ECO:0000256" key="8">
    <source>
        <dbReference type="ARBA" id="ARBA00023002"/>
    </source>
</evidence>
<protein>
    <recommendedName>
        <fullName evidence="4">acyl-CoA oxidase</fullName>
        <ecNumber evidence="4">1.3.3.6</ecNumber>
    </recommendedName>
</protein>
<dbReference type="GO" id="GO:0055088">
    <property type="term" value="P:lipid homeostasis"/>
    <property type="evidence" value="ECO:0007669"/>
    <property type="project" value="TreeGrafter"/>
</dbReference>
<comment type="subcellular location">
    <subcellularLocation>
        <location evidence="2">Peroxisome</location>
    </subcellularLocation>
</comment>
<dbReference type="PANTHER" id="PTHR10909:SF250">
    <property type="entry name" value="PEROXISOMAL ACYL-COENZYME A OXIDASE 1"/>
    <property type="match status" value="1"/>
</dbReference>
<evidence type="ECO:0000256" key="3">
    <source>
        <dbReference type="ARBA" id="ARBA00006288"/>
    </source>
</evidence>
<dbReference type="InterPro" id="IPR055060">
    <property type="entry name" value="ACOX_C_alpha1"/>
</dbReference>
<dbReference type="InterPro" id="IPR006091">
    <property type="entry name" value="Acyl-CoA_Oxase/DH_mid-dom"/>
</dbReference>
<dbReference type="SUPFAM" id="SSF56645">
    <property type="entry name" value="Acyl-CoA dehydrogenase NM domain-like"/>
    <property type="match status" value="1"/>
</dbReference>
<dbReference type="Gene3D" id="1.20.140.10">
    <property type="entry name" value="Butyryl-CoA Dehydrogenase, subunit A, domain 3"/>
    <property type="match status" value="2"/>
</dbReference>
<evidence type="ECO:0000259" key="12">
    <source>
        <dbReference type="Pfam" id="PF01756"/>
    </source>
</evidence>
<dbReference type="Pfam" id="PF02770">
    <property type="entry name" value="Acyl-CoA_dh_M"/>
    <property type="match status" value="1"/>
</dbReference>
<dbReference type="InterPro" id="IPR036250">
    <property type="entry name" value="AcylCo_DH-like_C"/>
</dbReference>
<dbReference type="GO" id="GO:0005777">
    <property type="term" value="C:peroxisome"/>
    <property type="evidence" value="ECO:0007669"/>
    <property type="project" value="UniProtKB-SubCell"/>
</dbReference>
<dbReference type="FunFam" id="1.20.140.10:FF:000005">
    <property type="entry name" value="Acyl-coenzyme A oxidase"/>
    <property type="match status" value="1"/>
</dbReference>
<keyword evidence="7" id="KW-0276">Fatty acid metabolism</keyword>
<dbReference type="Pfam" id="PF22924">
    <property type="entry name" value="ACOX_C_alpha1"/>
    <property type="match status" value="1"/>
</dbReference>
<keyword evidence="5" id="KW-0285">Flavoprotein</keyword>
<feature type="binding site" evidence="11">
    <location>
        <position position="205"/>
    </location>
    <ligand>
        <name>FAD</name>
        <dbReference type="ChEBI" id="CHEBI:57692"/>
    </ligand>
</feature>
<organism evidence="16">
    <name type="scientific">Tetraselmis sp. GSL018</name>
    <dbReference type="NCBI Taxonomy" id="582737"/>
    <lineage>
        <taxon>Eukaryota</taxon>
        <taxon>Viridiplantae</taxon>
        <taxon>Chlorophyta</taxon>
        <taxon>core chlorophytes</taxon>
        <taxon>Chlorodendrophyceae</taxon>
        <taxon>Chlorodendrales</taxon>
        <taxon>Chlorodendraceae</taxon>
        <taxon>Tetraselmis</taxon>
    </lineage>
</organism>
<dbReference type="InterPro" id="IPR037069">
    <property type="entry name" value="AcylCoA_DH/ox_N_sf"/>
</dbReference>
<dbReference type="InterPro" id="IPR002655">
    <property type="entry name" value="Acyl-CoA_oxidase_C"/>
</dbReference>
<keyword evidence="10" id="KW-0576">Peroxisome</keyword>
<dbReference type="PIRSF" id="PIRSF000168">
    <property type="entry name" value="Acyl-CoA_oxidase"/>
    <property type="match status" value="1"/>
</dbReference>
<evidence type="ECO:0000256" key="4">
    <source>
        <dbReference type="ARBA" id="ARBA00012870"/>
    </source>
</evidence>
<keyword evidence="6 11" id="KW-0274">FAD</keyword>
<dbReference type="InterPro" id="IPR009100">
    <property type="entry name" value="AcylCoA_DH/oxidase_NM_dom_sf"/>
</dbReference>
<dbReference type="GO" id="GO:0033540">
    <property type="term" value="P:fatty acid beta-oxidation using acyl-CoA oxidase"/>
    <property type="evidence" value="ECO:0007669"/>
    <property type="project" value="TreeGrafter"/>
</dbReference>
<dbReference type="PANTHER" id="PTHR10909">
    <property type="entry name" value="ELECTRON TRANSPORT OXIDOREDUCTASE"/>
    <property type="match status" value="1"/>
</dbReference>
<feature type="domain" description="Acyl-CoA oxidase/dehydrogenase middle" evidence="13">
    <location>
        <begin position="163"/>
        <end position="272"/>
    </location>
</feature>
<proteinExistence type="inferred from homology"/>
<evidence type="ECO:0000256" key="2">
    <source>
        <dbReference type="ARBA" id="ARBA00004275"/>
    </source>
</evidence>
<evidence type="ECO:0000259" key="15">
    <source>
        <dbReference type="Pfam" id="PF22924"/>
    </source>
</evidence>
<dbReference type="EMBL" id="GBEZ01019321">
    <property type="protein sequence ID" value="JAC67222.1"/>
    <property type="molecule type" value="Transcribed_RNA"/>
</dbReference>
<dbReference type="Gene3D" id="2.40.110.10">
    <property type="entry name" value="Butyryl-CoA Dehydrogenase, subunit A, domain 2"/>
    <property type="match status" value="1"/>
</dbReference>
<dbReference type="FunFam" id="1.20.140.10:FF:000013">
    <property type="entry name" value="Acyl-coenzyme A oxidase"/>
    <property type="match status" value="1"/>
</dbReference>
<evidence type="ECO:0000256" key="1">
    <source>
        <dbReference type="ARBA" id="ARBA00001974"/>
    </source>
</evidence>
<comment type="similarity">
    <text evidence="3">Belongs to the acyl-CoA oxidase family.</text>
</comment>
<evidence type="ECO:0000256" key="9">
    <source>
        <dbReference type="ARBA" id="ARBA00023098"/>
    </source>
</evidence>
<feature type="domain" description="Acyl-CoA oxidase C-terminal" evidence="12">
    <location>
        <begin position="506"/>
        <end position="690"/>
    </location>
</feature>
<evidence type="ECO:0000259" key="13">
    <source>
        <dbReference type="Pfam" id="PF02770"/>
    </source>
</evidence>
<feature type="non-terminal residue" evidence="16">
    <location>
        <position position="1"/>
    </location>
</feature>
<sequence>NFSQEQVPNDKHFKNLQRAANEAVLPNSSFPTGDISAERSRATFPPEEICTLLNGGRENLRRKAELLKIARQLPCGDKQQRPYLTREEEYVEALRGAFSIWEKVGRGEFTQDDGLILRNLFEMPSGLELHIGMWMPTLRAMATPEQQQRWLEPSTRFEIIGTYAQTELGHGSFLRGLETTATYDKQTRSFVIHSPTPTSTKWWPGGLGKTATHAVVMARLFLDGKDLGPHPFVVQLRSLENHLPLPGITVGDMGPKLGYNGVDNGFLRFDRVRVGRDCLLARFSSVTPAGEYIPPPKGNEKFSYATLVFIRTTLVRDAGLALSKAATIAVRYSAVRRQSAPEAGGQEFQVLDYGNQYANLLPLLATAYAFRFMGKSLLELYYKFEKDRESGDFSLLPELHQLSAGLKAVSTWDAASGIERCRYACGGNGFLQSSGLPRLLTYYLQNVTWDGENSVMALQTARHLVKSLKAVKEGKPVGGSTAYLGSFLTGDSPMTCEVEGAAGWSDPAALLAALEYRATLRIATAADLLEREEAAQGSKDAAWNCCAAELVAAARAHCEAVVVGNFFRTLQALSKGAELSSQSLRVLTKLAALQSIDIIRQDLGDFLIRGYMSSRQADAARLQWRELLKELRPEAVALVDSFGFDDYELHDSAIGRQDGDVYNALLERAAASPLNKSQEGPAYKSVLAKHISSSAPNLKSKL</sequence>
<feature type="domain" description="Acyl-CoA oxidase C-alpha1" evidence="15">
    <location>
        <begin position="304"/>
        <end position="465"/>
    </location>
</feature>
<dbReference type="InterPro" id="IPR012258">
    <property type="entry name" value="Acyl-CoA_oxidase"/>
</dbReference>
<dbReference type="EC" id="1.3.3.6" evidence="4"/>
<dbReference type="GO" id="GO:0003997">
    <property type="term" value="F:acyl-CoA oxidase activity"/>
    <property type="evidence" value="ECO:0007669"/>
    <property type="project" value="UniProtKB-EC"/>
</dbReference>
<dbReference type="GO" id="GO:0005504">
    <property type="term" value="F:fatty acid binding"/>
    <property type="evidence" value="ECO:0007669"/>
    <property type="project" value="TreeGrafter"/>
</dbReference>